<dbReference type="AlphaFoldDB" id="A0A6I6JYZ3"/>
<dbReference type="KEGG" id="mcos:GM418_23725"/>
<evidence type="ECO:0000313" key="1">
    <source>
        <dbReference type="EMBL" id="QGY46559.1"/>
    </source>
</evidence>
<sequence length="47" mass="5250">MNGVSVISDTNALIYLLNGSQKAAEYLDLPLLTFDSDFVRIPLQHQK</sequence>
<name>A0A6I6JYZ3_9BACT</name>
<protein>
    <recommendedName>
        <fullName evidence="3">PIN domain-containing protein</fullName>
    </recommendedName>
</protein>
<reference evidence="1 2" key="1">
    <citation type="submission" date="2019-11" db="EMBL/GenBank/DDBJ databases">
        <authorList>
            <person name="Zheng R.K."/>
            <person name="Sun C.M."/>
        </authorList>
    </citation>
    <scope>NUCLEOTIDE SEQUENCE [LARGE SCALE GENOMIC DNA]</scope>
    <source>
        <strain evidence="1 2">WC007</strain>
    </source>
</reference>
<dbReference type="RefSeq" id="WP_158869690.1">
    <property type="nucleotide sequence ID" value="NZ_CP046401.1"/>
</dbReference>
<keyword evidence="2" id="KW-1185">Reference proteome</keyword>
<accession>A0A6I6JYZ3</accession>
<gene>
    <name evidence="1" type="ORF">GM418_23725</name>
</gene>
<evidence type="ECO:0008006" key="3">
    <source>
        <dbReference type="Google" id="ProtNLM"/>
    </source>
</evidence>
<dbReference type="EMBL" id="CP046401">
    <property type="protein sequence ID" value="QGY46559.1"/>
    <property type="molecule type" value="Genomic_DNA"/>
</dbReference>
<dbReference type="Proteomes" id="UP000428260">
    <property type="component" value="Chromosome"/>
</dbReference>
<evidence type="ECO:0000313" key="2">
    <source>
        <dbReference type="Proteomes" id="UP000428260"/>
    </source>
</evidence>
<organism evidence="1 2">
    <name type="scientific">Maribellus comscasis</name>
    <dbReference type="NCBI Taxonomy" id="2681766"/>
    <lineage>
        <taxon>Bacteria</taxon>
        <taxon>Pseudomonadati</taxon>
        <taxon>Bacteroidota</taxon>
        <taxon>Bacteroidia</taxon>
        <taxon>Marinilabiliales</taxon>
        <taxon>Prolixibacteraceae</taxon>
        <taxon>Maribellus</taxon>
    </lineage>
</organism>
<proteinExistence type="predicted"/>